<evidence type="ECO:0000313" key="3">
    <source>
        <dbReference type="Proteomes" id="UP000244855"/>
    </source>
</evidence>
<dbReference type="OrthoDB" id="5089392at2759"/>
<accession>A0A2V1ECA7</accession>
<dbReference type="EMBL" id="KZ805302">
    <property type="protein sequence ID" value="PVI07956.1"/>
    <property type="molecule type" value="Genomic_DNA"/>
</dbReference>
<feature type="compositionally biased region" description="Low complexity" evidence="1">
    <location>
        <begin position="47"/>
        <end position="60"/>
    </location>
</feature>
<feature type="region of interest" description="Disordered" evidence="1">
    <location>
        <begin position="1"/>
        <end position="136"/>
    </location>
</feature>
<organism evidence="2 3">
    <name type="scientific">Periconia macrospinosa</name>
    <dbReference type="NCBI Taxonomy" id="97972"/>
    <lineage>
        <taxon>Eukaryota</taxon>
        <taxon>Fungi</taxon>
        <taxon>Dikarya</taxon>
        <taxon>Ascomycota</taxon>
        <taxon>Pezizomycotina</taxon>
        <taxon>Dothideomycetes</taxon>
        <taxon>Pleosporomycetidae</taxon>
        <taxon>Pleosporales</taxon>
        <taxon>Massarineae</taxon>
        <taxon>Periconiaceae</taxon>
        <taxon>Periconia</taxon>
    </lineage>
</organism>
<dbReference type="AlphaFoldDB" id="A0A2V1ECA7"/>
<feature type="compositionally biased region" description="Polar residues" evidence="1">
    <location>
        <begin position="71"/>
        <end position="83"/>
    </location>
</feature>
<evidence type="ECO:0000256" key="1">
    <source>
        <dbReference type="SAM" id="MobiDB-lite"/>
    </source>
</evidence>
<name>A0A2V1ECA7_9PLEO</name>
<sequence length="181" mass="20139">MKDQQQYSKPVSPRDLSTRLRRIKKSNSFPNDGDAIARFSHRQRTGTSSSSSSSNTASNSMDISRLPAFTKSATTSTSGSDESNGVGRLRVMRTEPLTRTQLQSVEIAPGNFSKPRLEGARKRRAKSSSSTTSKDEFQYYGRHANSWLFNDFSISGTVRKGFGKVFSSRGEEEDEVEKPRV</sequence>
<protein>
    <submittedName>
        <fullName evidence="2">Uncharacterized protein</fullName>
    </submittedName>
</protein>
<keyword evidence="3" id="KW-1185">Reference proteome</keyword>
<reference evidence="2 3" key="1">
    <citation type="journal article" date="2018" name="Sci. Rep.">
        <title>Comparative genomics provides insights into the lifestyle and reveals functional heterogeneity of dark septate endophytic fungi.</title>
        <authorList>
            <person name="Knapp D.G."/>
            <person name="Nemeth J.B."/>
            <person name="Barry K."/>
            <person name="Hainaut M."/>
            <person name="Henrissat B."/>
            <person name="Johnson J."/>
            <person name="Kuo A."/>
            <person name="Lim J.H.P."/>
            <person name="Lipzen A."/>
            <person name="Nolan M."/>
            <person name="Ohm R.A."/>
            <person name="Tamas L."/>
            <person name="Grigoriev I.V."/>
            <person name="Spatafora J.W."/>
            <person name="Nagy L.G."/>
            <person name="Kovacs G.M."/>
        </authorList>
    </citation>
    <scope>NUCLEOTIDE SEQUENCE [LARGE SCALE GENOMIC DNA]</scope>
    <source>
        <strain evidence="2 3">DSE2036</strain>
    </source>
</reference>
<dbReference type="Proteomes" id="UP000244855">
    <property type="component" value="Unassembled WGS sequence"/>
</dbReference>
<gene>
    <name evidence="2" type="ORF">DM02DRAFT_608559</name>
</gene>
<proteinExistence type="predicted"/>
<evidence type="ECO:0000313" key="2">
    <source>
        <dbReference type="EMBL" id="PVI07956.1"/>
    </source>
</evidence>